<accession>A0A839EN39</accession>
<evidence type="ECO:0000313" key="4">
    <source>
        <dbReference type="Proteomes" id="UP000549052"/>
    </source>
</evidence>
<dbReference type="EMBL" id="JACGXN010000003">
    <property type="protein sequence ID" value="MBA8878914.1"/>
    <property type="molecule type" value="Genomic_DNA"/>
</dbReference>
<evidence type="ECO:0000256" key="2">
    <source>
        <dbReference type="ARBA" id="ARBA00022679"/>
    </source>
</evidence>
<dbReference type="AlphaFoldDB" id="A0A839EN39"/>
<dbReference type="PANTHER" id="PTHR23416">
    <property type="entry name" value="SIALIC ACID SYNTHASE-RELATED"/>
    <property type="match status" value="1"/>
</dbReference>
<dbReference type="GO" id="GO:0008374">
    <property type="term" value="F:O-acyltransferase activity"/>
    <property type="evidence" value="ECO:0007669"/>
    <property type="project" value="TreeGrafter"/>
</dbReference>
<proteinExistence type="inferred from homology"/>
<dbReference type="CDD" id="cd05825">
    <property type="entry name" value="LbH_wcaF_like"/>
    <property type="match status" value="1"/>
</dbReference>
<dbReference type="InterPro" id="IPR051159">
    <property type="entry name" value="Hexapeptide_acetyltransf"/>
</dbReference>
<gene>
    <name evidence="3" type="ORF">FHW16_002632</name>
</gene>
<dbReference type="GO" id="GO:0005829">
    <property type="term" value="C:cytosol"/>
    <property type="evidence" value="ECO:0007669"/>
    <property type="project" value="TreeGrafter"/>
</dbReference>
<dbReference type="SUPFAM" id="SSF51161">
    <property type="entry name" value="Trimeric LpxA-like enzymes"/>
    <property type="match status" value="1"/>
</dbReference>
<comment type="caution">
    <text evidence="3">The sequence shown here is derived from an EMBL/GenBank/DDBJ whole genome shotgun (WGS) entry which is preliminary data.</text>
</comment>
<comment type="similarity">
    <text evidence="1">Belongs to the transferase hexapeptide repeat family.</text>
</comment>
<evidence type="ECO:0000256" key="1">
    <source>
        <dbReference type="ARBA" id="ARBA00007274"/>
    </source>
</evidence>
<reference evidence="3 4" key="1">
    <citation type="submission" date="2020-07" db="EMBL/GenBank/DDBJ databases">
        <title>Genomic Encyclopedia of Type Strains, Phase IV (KMG-V): Genome sequencing to study the core and pangenomes of soil and plant-associated prokaryotes.</title>
        <authorList>
            <person name="Whitman W."/>
        </authorList>
    </citation>
    <scope>NUCLEOTIDE SEQUENCE [LARGE SCALE GENOMIC DNA]</scope>
    <source>
        <strain evidence="3 4">AN3</strain>
    </source>
</reference>
<keyword evidence="3" id="KW-0012">Acyltransferase</keyword>
<protein>
    <submittedName>
        <fullName evidence="3">Putative colanic acid biosynthesis acetyltransferase WcaF</fullName>
        <ecNumber evidence="3">2.3.1.-</ecNumber>
    </submittedName>
</protein>
<sequence length="139" mass="14675">MLKRFGAQIHPTAIVRGSVRIWWPGNLVMGQHASMGPGVLCYNVANVTLGDFSIVSQRAHLCTGTHDVDDEDFPLVSLPITIQANAWIAAEAFVGPGVAVGEGAVLGARAVAARTLLPWTIYVGNPAKPVRLRHAAGTV</sequence>
<name>A0A839EN39_9HYPH</name>
<organism evidence="3 4">
    <name type="scientific">Phyllobacterium myrsinacearum</name>
    <dbReference type="NCBI Taxonomy" id="28101"/>
    <lineage>
        <taxon>Bacteria</taxon>
        <taxon>Pseudomonadati</taxon>
        <taxon>Pseudomonadota</taxon>
        <taxon>Alphaproteobacteria</taxon>
        <taxon>Hyphomicrobiales</taxon>
        <taxon>Phyllobacteriaceae</taxon>
        <taxon>Phyllobacterium</taxon>
    </lineage>
</organism>
<keyword evidence="4" id="KW-1185">Reference proteome</keyword>
<dbReference type="EC" id="2.3.1.-" evidence="3"/>
<dbReference type="InterPro" id="IPR011004">
    <property type="entry name" value="Trimer_LpxA-like_sf"/>
</dbReference>
<dbReference type="Proteomes" id="UP000549052">
    <property type="component" value="Unassembled WGS sequence"/>
</dbReference>
<evidence type="ECO:0000313" key="3">
    <source>
        <dbReference type="EMBL" id="MBA8878914.1"/>
    </source>
</evidence>
<dbReference type="Gene3D" id="2.160.10.10">
    <property type="entry name" value="Hexapeptide repeat proteins"/>
    <property type="match status" value="1"/>
</dbReference>
<dbReference type="PANTHER" id="PTHR23416:SF23">
    <property type="entry name" value="ACETYLTRANSFERASE C18B11.09C-RELATED"/>
    <property type="match status" value="1"/>
</dbReference>
<keyword evidence="2 3" id="KW-0808">Transferase</keyword>